<keyword evidence="1" id="KW-0812">Transmembrane</keyword>
<keyword evidence="1" id="KW-1133">Transmembrane helix</keyword>
<evidence type="ECO:0000313" key="2">
    <source>
        <dbReference type="EMBL" id="MBE4910086.1"/>
    </source>
</evidence>
<proteinExistence type="predicted"/>
<protein>
    <submittedName>
        <fullName evidence="2">Uncharacterized protein</fullName>
    </submittedName>
</protein>
<name>A0ABR9QNK5_9BACI</name>
<sequence length="98" mass="10563">MFVLLVLGIELAILFGIFMFLNTNLLSTMFFGSVGFILVAFITGSKGDAISKGGQLAVFESLGGAYKPEHEQASLRVGPFLLGSILCFILYVILEVLL</sequence>
<comment type="caution">
    <text evidence="2">The sequence shown here is derived from an EMBL/GenBank/DDBJ whole genome shotgun (WGS) entry which is preliminary data.</text>
</comment>
<dbReference type="Proteomes" id="UP001516662">
    <property type="component" value="Unassembled WGS sequence"/>
</dbReference>
<dbReference type="EMBL" id="JADCLJ010000024">
    <property type="protein sequence ID" value="MBE4910086.1"/>
    <property type="molecule type" value="Genomic_DNA"/>
</dbReference>
<evidence type="ECO:0000313" key="3">
    <source>
        <dbReference type="Proteomes" id="UP001516662"/>
    </source>
</evidence>
<organism evidence="2 3">
    <name type="scientific">Litchfieldia luteola</name>
    <dbReference type="NCBI Taxonomy" id="682179"/>
    <lineage>
        <taxon>Bacteria</taxon>
        <taxon>Bacillati</taxon>
        <taxon>Bacillota</taxon>
        <taxon>Bacilli</taxon>
        <taxon>Bacillales</taxon>
        <taxon>Bacillaceae</taxon>
        <taxon>Litchfieldia</taxon>
    </lineage>
</organism>
<keyword evidence="1" id="KW-0472">Membrane</keyword>
<reference evidence="2 3" key="1">
    <citation type="submission" date="2020-10" db="EMBL/GenBank/DDBJ databases">
        <title>Bacillus sp. HD4P25, an endophyte from a halophyte.</title>
        <authorList>
            <person name="Sun J.-Q."/>
        </authorList>
    </citation>
    <scope>NUCLEOTIDE SEQUENCE [LARGE SCALE GENOMIC DNA]</scope>
    <source>
        <strain evidence="2 3">YIM 93174</strain>
    </source>
</reference>
<keyword evidence="3" id="KW-1185">Reference proteome</keyword>
<gene>
    <name evidence="2" type="ORF">IMZ08_18785</name>
</gene>
<feature type="transmembrane region" description="Helical" evidence="1">
    <location>
        <begin position="12"/>
        <end position="42"/>
    </location>
</feature>
<feature type="transmembrane region" description="Helical" evidence="1">
    <location>
        <begin position="77"/>
        <end position="94"/>
    </location>
</feature>
<accession>A0ABR9QNK5</accession>
<evidence type="ECO:0000256" key="1">
    <source>
        <dbReference type="SAM" id="Phobius"/>
    </source>
</evidence>